<dbReference type="STRING" id="1499966.U14_03868"/>
<evidence type="ECO:0000256" key="3">
    <source>
        <dbReference type="SAM" id="MobiDB-lite"/>
    </source>
</evidence>
<dbReference type="InterPro" id="IPR011990">
    <property type="entry name" value="TPR-like_helical_dom_sf"/>
</dbReference>
<dbReference type="HOGENOM" id="CLU_324839_0_0_0"/>
<evidence type="ECO:0000313" key="4">
    <source>
        <dbReference type="EMBL" id="GAK52616.1"/>
    </source>
</evidence>
<gene>
    <name evidence="4" type="ORF">U14_03868</name>
</gene>
<accession>A0A081BQF0</accession>
<dbReference type="Pfam" id="PF13181">
    <property type="entry name" value="TPR_8"/>
    <property type="match status" value="2"/>
</dbReference>
<feature type="repeat" description="TPR" evidence="1">
    <location>
        <begin position="171"/>
        <end position="204"/>
    </location>
</feature>
<dbReference type="Proteomes" id="UP000030700">
    <property type="component" value="Unassembled WGS sequence"/>
</dbReference>
<dbReference type="Gene3D" id="1.25.40.10">
    <property type="entry name" value="Tetratricopeptide repeat domain"/>
    <property type="match status" value="2"/>
</dbReference>
<dbReference type="SMART" id="SM00028">
    <property type="entry name" value="TPR"/>
    <property type="match status" value="4"/>
</dbReference>
<feature type="repeat" description="TPR" evidence="1">
    <location>
        <begin position="225"/>
        <end position="258"/>
    </location>
</feature>
<name>A0A081BQF0_9BACT</name>
<keyword evidence="5" id="KW-1185">Reference proteome</keyword>
<dbReference type="SUPFAM" id="SSF48452">
    <property type="entry name" value="TPR-like"/>
    <property type="match status" value="2"/>
</dbReference>
<feature type="region of interest" description="Disordered" evidence="3">
    <location>
        <begin position="478"/>
        <end position="502"/>
    </location>
</feature>
<protein>
    <submittedName>
        <fullName evidence="4">Chromosome segregation ATPases</fullName>
    </submittedName>
</protein>
<feature type="compositionally biased region" description="Low complexity" evidence="3">
    <location>
        <begin position="490"/>
        <end position="499"/>
    </location>
</feature>
<feature type="coiled-coil region" evidence="2">
    <location>
        <begin position="556"/>
        <end position="928"/>
    </location>
</feature>
<reference evidence="4" key="1">
    <citation type="journal article" date="2015" name="PeerJ">
        <title>First genomic representation of candidate bacterial phylum KSB3 points to enhanced environmental sensing as a trigger of wastewater bulking.</title>
        <authorList>
            <person name="Sekiguchi Y."/>
            <person name="Ohashi A."/>
            <person name="Parks D.H."/>
            <person name="Yamauchi T."/>
            <person name="Tyson G.W."/>
            <person name="Hugenholtz P."/>
        </authorList>
    </citation>
    <scope>NUCLEOTIDE SEQUENCE [LARGE SCALE GENOMIC DNA]</scope>
</reference>
<proteinExistence type="predicted"/>
<dbReference type="EMBL" id="DF820458">
    <property type="protein sequence ID" value="GAK52616.1"/>
    <property type="molecule type" value="Genomic_DNA"/>
</dbReference>
<dbReference type="PROSITE" id="PS50005">
    <property type="entry name" value="TPR"/>
    <property type="match status" value="2"/>
</dbReference>
<dbReference type="AlphaFoldDB" id="A0A081BQF0"/>
<organism evidence="4">
    <name type="scientific">Candidatus Moduliflexus flocculans</name>
    <dbReference type="NCBI Taxonomy" id="1499966"/>
    <lineage>
        <taxon>Bacteria</taxon>
        <taxon>Candidatus Moduliflexota</taxon>
        <taxon>Candidatus Moduliflexia</taxon>
        <taxon>Candidatus Moduliflexales</taxon>
        <taxon>Candidatus Moduliflexaceae</taxon>
    </lineage>
</organism>
<dbReference type="InterPro" id="IPR019734">
    <property type="entry name" value="TPR_rpt"/>
</dbReference>
<evidence type="ECO:0000256" key="1">
    <source>
        <dbReference type="PROSITE-ProRule" id="PRU00339"/>
    </source>
</evidence>
<evidence type="ECO:0000256" key="2">
    <source>
        <dbReference type="SAM" id="Coils"/>
    </source>
</evidence>
<sequence length="928" mass="106475">MFMIAQSSENSALSERRKRGLKKKLDKSLAALRHDRSNHQLHIEIGDFYAQLDQIEQADHYYSAAIELLQQGAVDEKIRKQVIMLYGKILSLMPENKSAYLGLAHEYEAAGQKEKAVRFLLSSGKRAFDQAAYELALACYDQVIAMGRGNPYLMERCTEIYLKLGRKEEAMTHYIEIGDLYAREEKYIDALDYYKKANAVGAESPDLILKIARMYYAMEWKENAAAELVKLAEYYERKQNLEEAVKYYQHSSNLDQYNQKAREGKLRLMSQHVDTPQSAAAAATISDADVLGELDQLEDRLTVLNGEEHDATDELSELIDLTFHDDAPRGSSSAALPPIFGDTHEIDASALLDTDSLPLPVFELEDDDEESQSIGEGEIEMELEDDDEDIASVEDNAQATPAPIVWNDRLRDLELDDQQSPQEEENLSPYPDEHDALAQDEEGIFLLPDKPDFEQADEDGIEISINPEQFDWSFEESVEMQQEMAEETSEQTSSPSTEEFAPIPDASRNELEEAAEALVQQVMEMDIPDEPEAPQPPQERAVATPPEEALIFDGDSADLRQKLQTLEKHLQNTEEEKYFLQEQFAAQIGDLKTKEALVQRQYETAQKERKALKERLDQMIAAYEVSRQKADQFDDARYETMIRKIQQKKDALQQHVNMLLQEREQNGHFLQEELQQLSAAKERLQHNVASIQQAKERVEFRINTELRQAQEQIRSLSATSFELQQQLQAKLEVERELQEQEEKLHREKEALQDQFTETIAALTAENESLERQIYELTTNKSQAERALKKKLHTVYHAHQRLKGRFKHILASKEQELTRTAQQLSEFADEYVKLEGGLNAIRTERDKLEAMLVTETATREKLQEKLFGVERHIDALEEQGTGLLNQLEEELNRQLLLKQSTTDGFQESLDELEQLLARQEEEIRALELV</sequence>
<feature type="compositionally biased region" description="Acidic residues" evidence="3">
    <location>
        <begin position="478"/>
        <end position="489"/>
    </location>
</feature>
<feature type="region of interest" description="Disordered" evidence="3">
    <location>
        <begin position="514"/>
        <end position="540"/>
    </location>
</feature>
<keyword evidence="1" id="KW-0802">TPR repeat</keyword>
<evidence type="ECO:0000313" key="5">
    <source>
        <dbReference type="Proteomes" id="UP000030700"/>
    </source>
</evidence>
<keyword evidence="2" id="KW-0175">Coiled coil</keyword>